<evidence type="ECO:0000313" key="5">
    <source>
        <dbReference type="Proteomes" id="UP000828251"/>
    </source>
</evidence>
<dbReference type="SUPFAM" id="SSF57756">
    <property type="entry name" value="Retrovirus zinc finger-like domains"/>
    <property type="match status" value="1"/>
</dbReference>
<evidence type="ECO:0000256" key="2">
    <source>
        <dbReference type="SAM" id="MobiDB-lite"/>
    </source>
</evidence>
<evidence type="ECO:0000256" key="1">
    <source>
        <dbReference type="PROSITE-ProRule" id="PRU00047"/>
    </source>
</evidence>
<dbReference type="InterPro" id="IPR025558">
    <property type="entry name" value="DUF4283"/>
</dbReference>
<keyword evidence="5" id="KW-1185">Reference proteome</keyword>
<dbReference type="PROSITE" id="PS50158">
    <property type="entry name" value="ZF_CCHC"/>
    <property type="match status" value="1"/>
</dbReference>
<proteinExistence type="predicted"/>
<comment type="caution">
    <text evidence="4">The sequence shown here is derived from an EMBL/GenBank/DDBJ whole genome shotgun (WGS) entry which is preliminary data.</text>
</comment>
<dbReference type="Pfam" id="PF14111">
    <property type="entry name" value="DUF4283"/>
    <property type="match status" value="1"/>
</dbReference>
<keyword evidence="1" id="KW-0863">Zinc-finger</keyword>
<feature type="region of interest" description="Disordered" evidence="2">
    <location>
        <begin position="278"/>
        <end position="297"/>
    </location>
</feature>
<reference evidence="4 5" key="1">
    <citation type="journal article" date="2021" name="Plant Biotechnol. J.">
        <title>Multi-omics assisted identification of the key and species-specific regulatory components of drought-tolerant mechanisms in Gossypium stocksii.</title>
        <authorList>
            <person name="Yu D."/>
            <person name="Ke L."/>
            <person name="Zhang D."/>
            <person name="Wu Y."/>
            <person name="Sun Y."/>
            <person name="Mei J."/>
            <person name="Sun J."/>
            <person name="Sun Y."/>
        </authorList>
    </citation>
    <scope>NUCLEOTIDE SEQUENCE [LARGE SCALE GENOMIC DNA]</scope>
    <source>
        <strain evidence="5">cv. E1</strain>
        <tissue evidence="4">Leaf</tissue>
    </source>
</reference>
<dbReference type="InterPro" id="IPR001878">
    <property type="entry name" value="Znf_CCHC"/>
</dbReference>
<dbReference type="InterPro" id="IPR040256">
    <property type="entry name" value="At4g02000-like"/>
</dbReference>
<feature type="domain" description="CCHC-type" evidence="3">
    <location>
        <begin position="219"/>
        <end position="233"/>
    </location>
</feature>
<dbReference type="GO" id="GO:0003676">
    <property type="term" value="F:nucleic acid binding"/>
    <property type="evidence" value="ECO:0007669"/>
    <property type="project" value="InterPro"/>
</dbReference>
<dbReference type="Pfam" id="PF14392">
    <property type="entry name" value="zf-CCHC_4"/>
    <property type="match status" value="1"/>
</dbReference>
<dbReference type="EMBL" id="JAIQCV010000009">
    <property type="protein sequence ID" value="KAH1064637.1"/>
    <property type="molecule type" value="Genomic_DNA"/>
</dbReference>
<dbReference type="GO" id="GO:0008270">
    <property type="term" value="F:zinc ion binding"/>
    <property type="evidence" value="ECO:0007669"/>
    <property type="project" value="UniProtKB-KW"/>
</dbReference>
<dbReference type="AlphaFoldDB" id="A0A9D3UY37"/>
<keyword evidence="1" id="KW-0862">Zinc</keyword>
<evidence type="ECO:0000313" key="4">
    <source>
        <dbReference type="EMBL" id="KAH1064637.1"/>
    </source>
</evidence>
<dbReference type="InterPro" id="IPR036875">
    <property type="entry name" value="Znf_CCHC_sf"/>
</dbReference>
<dbReference type="PANTHER" id="PTHR31286:SF153">
    <property type="entry name" value="DUF4283 DOMAIN PROTEIN"/>
    <property type="match status" value="1"/>
</dbReference>
<accession>A0A9D3UY37</accession>
<dbReference type="Proteomes" id="UP000828251">
    <property type="component" value="Unassembled WGS sequence"/>
</dbReference>
<gene>
    <name evidence="4" type="ORF">J1N35_029624</name>
</gene>
<dbReference type="OrthoDB" id="1750606at2759"/>
<keyword evidence="1" id="KW-0479">Metal-binding</keyword>
<protein>
    <recommendedName>
        <fullName evidence="3">CCHC-type domain-containing protein</fullName>
    </recommendedName>
</protein>
<sequence>MDVDMNRETIAASLFGQFMEEELANLNLLDDEEEEFQGESVMVDSTLQNCLVGRYLTDSVVHFLSICNTMADLWHPIGGVCITNLGEKRYLFQFFHEVDVQRVLVGVPWFFNNHLLILQWLPNGEDPVMMVLNFVDFWVQVHDLPPELMNETIARQFGDFYGKFLDYDTSIPPMGYKSYMRIRVLLDVSAPLKRKKNVQIGKSKTVYVHFKYDKFSLFCFICGKLGHGESYCPYHLKVEPSKIIFGWDLSLRVAVRRRNVAVSRWLCEADGSRCKAEKRESNNQGMNCNEEKDIRSDSRKDIENQQINPNLIPWDLIINLALMRAKMTRLMMGWRLSLWIWL</sequence>
<dbReference type="InterPro" id="IPR025836">
    <property type="entry name" value="Zn_knuckle_CX2CX4HX4C"/>
</dbReference>
<name>A0A9D3UY37_9ROSI</name>
<dbReference type="PANTHER" id="PTHR31286">
    <property type="entry name" value="GLYCINE-RICH CELL WALL STRUCTURAL PROTEIN 1.8-LIKE"/>
    <property type="match status" value="1"/>
</dbReference>
<organism evidence="4 5">
    <name type="scientific">Gossypium stocksii</name>
    <dbReference type="NCBI Taxonomy" id="47602"/>
    <lineage>
        <taxon>Eukaryota</taxon>
        <taxon>Viridiplantae</taxon>
        <taxon>Streptophyta</taxon>
        <taxon>Embryophyta</taxon>
        <taxon>Tracheophyta</taxon>
        <taxon>Spermatophyta</taxon>
        <taxon>Magnoliopsida</taxon>
        <taxon>eudicotyledons</taxon>
        <taxon>Gunneridae</taxon>
        <taxon>Pentapetalae</taxon>
        <taxon>rosids</taxon>
        <taxon>malvids</taxon>
        <taxon>Malvales</taxon>
        <taxon>Malvaceae</taxon>
        <taxon>Malvoideae</taxon>
        <taxon>Gossypium</taxon>
    </lineage>
</organism>
<evidence type="ECO:0000259" key="3">
    <source>
        <dbReference type="PROSITE" id="PS50158"/>
    </source>
</evidence>